<evidence type="ECO:0000313" key="2">
    <source>
        <dbReference type="EMBL" id="MDR6510097.1"/>
    </source>
</evidence>
<reference evidence="2 3" key="1">
    <citation type="submission" date="2023-07" db="EMBL/GenBank/DDBJ databases">
        <title>Sorghum-associated microbial communities from plants grown in Nebraska, USA.</title>
        <authorList>
            <person name="Schachtman D."/>
        </authorList>
    </citation>
    <scope>NUCLEOTIDE SEQUENCE [LARGE SCALE GENOMIC DNA]</scope>
    <source>
        <strain evidence="2 3">DS1027</strain>
    </source>
</reference>
<gene>
    <name evidence="2" type="ORF">J2792_000957</name>
</gene>
<comment type="caution">
    <text evidence="2">The sequence shown here is derived from an EMBL/GenBank/DDBJ whole genome shotgun (WGS) entry which is preliminary data.</text>
</comment>
<feature type="chain" id="PRO_5045255514" evidence="1">
    <location>
        <begin position="23"/>
        <end position="133"/>
    </location>
</feature>
<keyword evidence="3" id="KW-1185">Reference proteome</keyword>
<dbReference type="Proteomes" id="UP001184150">
    <property type="component" value="Unassembled WGS sequence"/>
</dbReference>
<protein>
    <submittedName>
        <fullName evidence="2">Uncharacterized protein</fullName>
    </submittedName>
</protein>
<dbReference type="EMBL" id="JAVDRD010000002">
    <property type="protein sequence ID" value="MDR6510097.1"/>
    <property type="molecule type" value="Genomic_DNA"/>
</dbReference>
<evidence type="ECO:0000256" key="1">
    <source>
        <dbReference type="SAM" id="SignalP"/>
    </source>
</evidence>
<name>A0ABU1MJJ0_9SPHN</name>
<proteinExistence type="predicted"/>
<accession>A0ABU1MJJ0</accession>
<sequence>MFLRPAAIAFAVLVATPLAAHAAPAHPSGPAQPAYAVFAGLGPDGQPIRFEDHGTRYRLRLHGHVREGDLNTERGWKSDPDATLYVLDWQGPAARQTRLVRRTGKRDVLFLDSHDKVARPVIRLARIATRAPR</sequence>
<feature type="signal peptide" evidence="1">
    <location>
        <begin position="1"/>
        <end position="22"/>
    </location>
</feature>
<keyword evidence="1" id="KW-0732">Signal</keyword>
<evidence type="ECO:0000313" key="3">
    <source>
        <dbReference type="Proteomes" id="UP001184150"/>
    </source>
</evidence>
<organism evidence="2 3">
    <name type="scientific">Novosphingobium capsulatum</name>
    <dbReference type="NCBI Taxonomy" id="13688"/>
    <lineage>
        <taxon>Bacteria</taxon>
        <taxon>Pseudomonadati</taxon>
        <taxon>Pseudomonadota</taxon>
        <taxon>Alphaproteobacteria</taxon>
        <taxon>Sphingomonadales</taxon>
        <taxon>Sphingomonadaceae</taxon>
        <taxon>Novosphingobium</taxon>
    </lineage>
</organism>